<sequence>MSRFNFILNWNLSTGQETVQTLTFVRPGSHGRVKNKRDVYTLQGCTLRRVKDGDFHNYSSYRNLHQFPTDARLARDLVILLRWSVEMTAGWAIGAGTTLGAPENTTTYLSGQNAFTFHEGNVAGERSVNYGKFVFASLTIRDAQRLASLTLFLGHFGTKMFNL</sequence>
<gene>
    <name evidence="1" type="ORF">JTE90_008937</name>
</gene>
<dbReference type="Proteomes" id="UP000827092">
    <property type="component" value="Unassembled WGS sequence"/>
</dbReference>
<evidence type="ECO:0000313" key="2">
    <source>
        <dbReference type="Proteomes" id="UP000827092"/>
    </source>
</evidence>
<reference evidence="1 2" key="1">
    <citation type="journal article" date="2022" name="Nat. Ecol. Evol.">
        <title>A masculinizing supergene underlies an exaggerated male reproductive morph in a spider.</title>
        <authorList>
            <person name="Hendrickx F."/>
            <person name="De Corte Z."/>
            <person name="Sonet G."/>
            <person name="Van Belleghem S.M."/>
            <person name="Kostlbacher S."/>
            <person name="Vangestel C."/>
        </authorList>
    </citation>
    <scope>NUCLEOTIDE SEQUENCE [LARGE SCALE GENOMIC DNA]</scope>
    <source>
        <strain evidence="1">W744_W776</strain>
    </source>
</reference>
<dbReference type="AlphaFoldDB" id="A0AAV6UN61"/>
<name>A0AAV6UN61_9ARAC</name>
<keyword evidence="2" id="KW-1185">Reference proteome</keyword>
<proteinExistence type="predicted"/>
<comment type="caution">
    <text evidence="1">The sequence shown here is derived from an EMBL/GenBank/DDBJ whole genome shotgun (WGS) entry which is preliminary data.</text>
</comment>
<protein>
    <submittedName>
        <fullName evidence="1">Uncharacterized protein</fullName>
    </submittedName>
</protein>
<organism evidence="1 2">
    <name type="scientific">Oedothorax gibbosus</name>
    <dbReference type="NCBI Taxonomy" id="931172"/>
    <lineage>
        <taxon>Eukaryota</taxon>
        <taxon>Metazoa</taxon>
        <taxon>Ecdysozoa</taxon>
        <taxon>Arthropoda</taxon>
        <taxon>Chelicerata</taxon>
        <taxon>Arachnida</taxon>
        <taxon>Araneae</taxon>
        <taxon>Araneomorphae</taxon>
        <taxon>Entelegynae</taxon>
        <taxon>Araneoidea</taxon>
        <taxon>Linyphiidae</taxon>
        <taxon>Erigoninae</taxon>
        <taxon>Oedothorax</taxon>
    </lineage>
</organism>
<dbReference type="EMBL" id="JAFNEN010000327">
    <property type="protein sequence ID" value="KAG8185667.1"/>
    <property type="molecule type" value="Genomic_DNA"/>
</dbReference>
<accession>A0AAV6UN61</accession>
<evidence type="ECO:0000313" key="1">
    <source>
        <dbReference type="EMBL" id="KAG8185667.1"/>
    </source>
</evidence>